<dbReference type="RefSeq" id="XP_039140490.1">
    <property type="nucleotide sequence ID" value="XM_039284556.1"/>
</dbReference>
<dbReference type="InterPro" id="IPR021109">
    <property type="entry name" value="Peptidase_aspartic_dom_sf"/>
</dbReference>
<dbReference type="Gene3D" id="2.40.70.10">
    <property type="entry name" value="Acid Proteases"/>
    <property type="match status" value="1"/>
</dbReference>
<reference evidence="2" key="1">
    <citation type="submission" date="2025-08" db="UniProtKB">
        <authorList>
            <consortium name="RefSeq"/>
        </authorList>
    </citation>
    <scope>IDENTIFICATION</scope>
</reference>
<name>A0AB40CK85_DIOCR</name>
<organism evidence="1 2">
    <name type="scientific">Dioscorea cayennensis subsp. rotundata</name>
    <name type="common">White Guinea yam</name>
    <name type="synonym">Dioscorea rotundata</name>
    <dbReference type="NCBI Taxonomy" id="55577"/>
    <lineage>
        <taxon>Eukaryota</taxon>
        <taxon>Viridiplantae</taxon>
        <taxon>Streptophyta</taxon>
        <taxon>Embryophyta</taxon>
        <taxon>Tracheophyta</taxon>
        <taxon>Spermatophyta</taxon>
        <taxon>Magnoliopsida</taxon>
        <taxon>Liliopsida</taxon>
        <taxon>Dioscoreales</taxon>
        <taxon>Dioscoreaceae</taxon>
        <taxon>Dioscorea</taxon>
    </lineage>
</organism>
<evidence type="ECO:0000313" key="2">
    <source>
        <dbReference type="RefSeq" id="XP_039140490.1"/>
    </source>
</evidence>
<dbReference type="PANTHER" id="PTHR33067">
    <property type="entry name" value="RNA-DIRECTED DNA POLYMERASE-RELATED"/>
    <property type="match status" value="1"/>
</dbReference>
<evidence type="ECO:0000313" key="1">
    <source>
        <dbReference type="Proteomes" id="UP001515500"/>
    </source>
</evidence>
<dbReference type="GeneID" id="120277701"/>
<gene>
    <name evidence="2" type="primary">LOC120277701</name>
</gene>
<dbReference type="AlphaFoldDB" id="A0AB40CK85"/>
<keyword evidence="1" id="KW-1185">Reference proteome</keyword>
<dbReference type="PANTHER" id="PTHR33067:SF35">
    <property type="entry name" value="ASPARTIC PEPTIDASE DDI1-TYPE DOMAIN-CONTAINING PROTEIN"/>
    <property type="match status" value="1"/>
</dbReference>
<sequence length="230" mass="26122">MTLQLADHLVHHLKDIIEDILVKVDKYIFLADFIVLDSDEDVDLLLILGRLFLRTSKVLIDMDGGEMILRIEDEKLAYYLTEEFFHPVPFEGWPNIEQEEMGPHVRKYSTFINLNEIRNKYVKLVMNDTIPRKWLRSTRSVCDPSSLEELEVVMPEPSSGSNAFETSSSSEHDVPKVGELALNHSVQIEKVELAGHSGTIIVPRDVLAMDNMNIPAGWTTEYGGLGRSIL</sequence>
<dbReference type="Proteomes" id="UP001515500">
    <property type="component" value="Chromosome 15"/>
</dbReference>
<accession>A0AB40CK85</accession>
<protein>
    <submittedName>
        <fullName evidence="2">Uncharacterized protein LOC120277701</fullName>
    </submittedName>
</protein>
<proteinExistence type="predicted"/>